<proteinExistence type="predicted"/>
<gene>
    <name evidence="2" type="ORF">PsYK624_054040</name>
</gene>
<sequence length="73" mass="7914">MAPGFSDHENERKLPRRCPSPDTGHARFGSSARNDDGVSLVIALTRIQDRDLVKHGRGAREVSLSSTSSGCHI</sequence>
<organism evidence="2 3">
    <name type="scientific">Phanerochaete sordida</name>
    <dbReference type="NCBI Taxonomy" id="48140"/>
    <lineage>
        <taxon>Eukaryota</taxon>
        <taxon>Fungi</taxon>
        <taxon>Dikarya</taxon>
        <taxon>Basidiomycota</taxon>
        <taxon>Agaricomycotina</taxon>
        <taxon>Agaricomycetes</taxon>
        <taxon>Polyporales</taxon>
        <taxon>Phanerochaetaceae</taxon>
        <taxon>Phanerochaete</taxon>
    </lineage>
</organism>
<comment type="caution">
    <text evidence="2">The sequence shown here is derived from an EMBL/GenBank/DDBJ whole genome shotgun (WGS) entry which is preliminary data.</text>
</comment>
<evidence type="ECO:0000256" key="1">
    <source>
        <dbReference type="SAM" id="MobiDB-lite"/>
    </source>
</evidence>
<dbReference type="AlphaFoldDB" id="A0A9P3LCX1"/>
<reference evidence="2 3" key="1">
    <citation type="submission" date="2021-08" db="EMBL/GenBank/DDBJ databases">
        <title>Draft Genome Sequence of Phanerochaete sordida strain YK-624.</title>
        <authorList>
            <person name="Mori T."/>
            <person name="Dohra H."/>
            <person name="Suzuki T."/>
            <person name="Kawagishi H."/>
            <person name="Hirai H."/>
        </authorList>
    </citation>
    <scope>NUCLEOTIDE SEQUENCE [LARGE SCALE GENOMIC DNA]</scope>
    <source>
        <strain evidence="2 3">YK-624</strain>
    </source>
</reference>
<accession>A0A9P3LCX1</accession>
<protein>
    <submittedName>
        <fullName evidence="2">Uncharacterized protein</fullName>
    </submittedName>
</protein>
<evidence type="ECO:0000313" key="2">
    <source>
        <dbReference type="EMBL" id="GJE89307.1"/>
    </source>
</evidence>
<evidence type="ECO:0000313" key="3">
    <source>
        <dbReference type="Proteomes" id="UP000703269"/>
    </source>
</evidence>
<name>A0A9P3LCX1_9APHY</name>
<feature type="region of interest" description="Disordered" evidence="1">
    <location>
        <begin position="1"/>
        <end position="33"/>
    </location>
</feature>
<keyword evidence="3" id="KW-1185">Reference proteome</keyword>
<dbReference type="Proteomes" id="UP000703269">
    <property type="component" value="Unassembled WGS sequence"/>
</dbReference>
<feature type="compositionally biased region" description="Basic and acidic residues" evidence="1">
    <location>
        <begin position="1"/>
        <end position="13"/>
    </location>
</feature>
<dbReference type="EMBL" id="BPQB01000012">
    <property type="protein sequence ID" value="GJE89307.1"/>
    <property type="molecule type" value="Genomic_DNA"/>
</dbReference>